<keyword evidence="6 9" id="KW-0769">Symport</keyword>
<evidence type="ECO:0000313" key="11">
    <source>
        <dbReference type="Proteomes" id="UP000240042"/>
    </source>
</evidence>
<feature type="transmembrane region" description="Helical" evidence="9">
    <location>
        <begin position="404"/>
        <end position="423"/>
    </location>
</feature>
<evidence type="ECO:0000313" key="10">
    <source>
        <dbReference type="EMBL" id="SFB92459.1"/>
    </source>
</evidence>
<dbReference type="Pfam" id="PF01235">
    <property type="entry name" value="Na_Ala_symp"/>
    <property type="match status" value="1"/>
</dbReference>
<name>A0A1I1EZ32_BREAD</name>
<feature type="transmembrane region" description="Helical" evidence="9">
    <location>
        <begin position="12"/>
        <end position="31"/>
    </location>
</feature>
<organism evidence="10 11">
    <name type="scientific">Brevinema andersonii</name>
    <dbReference type="NCBI Taxonomy" id="34097"/>
    <lineage>
        <taxon>Bacteria</taxon>
        <taxon>Pseudomonadati</taxon>
        <taxon>Spirochaetota</taxon>
        <taxon>Spirochaetia</taxon>
        <taxon>Brevinematales</taxon>
        <taxon>Brevinemataceae</taxon>
        <taxon>Brevinema</taxon>
    </lineage>
</organism>
<gene>
    <name evidence="10" type="ORF">SAMN02745150_01336</name>
</gene>
<keyword evidence="4 9" id="KW-1003">Cell membrane</keyword>
<evidence type="ECO:0000256" key="2">
    <source>
        <dbReference type="ARBA" id="ARBA00009261"/>
    </source>
</evidence>
<feature type="transmembrane region" description="Helical" evidence="9">
    <location>
        <begin position="177"/>
        <end position="197"/>
    </location>
</feature>
<feature type="transmembrane region" description="Helical" evidence="9">
    <location>
        <begin position="145"/>
        <end position="165"/>
    </location>
</feature>
<feature type="transmembrane region" description="Helical" evidence="9">
    <location>
        <begin position="294"/>
        <end position="315"/>
    </location>
</feature>
<dbReference type="Gene3D" id="1.20.1740.10">
    <property type="entry name" value="Amino acid/polyamine transporter I"/>
    <property type="match status" value="1"/>
</dbReference>
<dbReference type="InterPro" id="IPR001463">
    <property type="entry name" value="Na/Ala_symport"/>
</dbReference>
<comment type="similarity">
    <text evidence="2 9">Belongs to the alanine or glycine:cation symporter (AGCS) (TC 2.A.25) family.</text>
</comment>
<dbReference type="NCBIfam" id="TIGR00835">
    <property type="entry name" value="agcS"/>
    <property type="match status" value="1"/>
</dbReference>
<comment type="subcellular location">
    <subcellularLocation>
        <location evidence="1 9">Cell membrane</location>
        <topology evidence="1 9">Multi-pass membrane protein</topology>
    </subcellularLocation>
</comment>
<evidence type="ECO:0000256" key="6">
    <source>
        <dbReference type="ARBA" id="ARBA00022847"/>
    </source>
</evidence>
<dbReference type="PANTHER" id="PTHR30330">
    <property type="entry name" value="AGSS FAMILY TRANSPORTER, SODIUM-ALANINE"/>
    <property type="match status" value="1"/>
</dbReference>
<dbReference type="FunFam" id="1.20.1740.10:FF:000004">
    <property type="entry name" value="Sodium:alanine symporter family protein"/>
    <property type="match status" value="1"/>
</dbReference>
<keyword evidence="3 9" id="KW-0813">Transport</keyword>
<dbReference type="AlphaFoldDB" id="A0A1I1EZ32"/>
<evidence type="ECO:0000256" key="7">
    <source>
        <dbReference type="ARBA" id="ARBA00022989"/>
    </source>
</evidence>
<feature type="transmembrane region" description="Helical" evidence="9">
    <location>
        <begin position="209"/>
        <end position="228"/>
    </location>
</feature>
<evidence type="ECO:0000256" key="3">
    <source>
        <dbReference type="ARBA" id="ARBA00022448"/>
    </source>
</evidence>
<proteinExistence type="inferred from homology"/>
<dbReference type="PANTHER" id="PTHR30330:SF1">
    <property type="entry name" value="AMINO-ACID CARRIER PROTEIN ALST"/>
    <property type="match status" value="1"/>
</dbReference>
<feature type="transmembrane region" description="Helical" evidence="9">
    <location>
        <begin position="346"/>
        <end position="367"/>
    </location>
</feature>
<dbReference type="STRING" id="34097.SAMN02745150_01336"/>
<keyword evidence="7 9" id="KW-1133">Transmembrane helix</keyword>
<reference evidence="11" key="1">
    <citation type="submission" date="2016-10" db="EMBL/GenBank/DDBJ databases">
        <authorList>
            <person name="Varghese N."/>
            <person name="Submissions S."/>
        </authorList>
    </citation>
    <scope>NUCLEOTIDE SEQUENCE [LARGE SCALE GENOMIC DNA]</scope>
    <source>
        <strain evidence="11">ATCC 43811</strain>
    </source>
</reference>
<dbReference type="PRINTS" id="PR00175">
    <property type="entry name" value="NAALASMPORT"/>
</dbReference>
<dbReference type="GO" id="GO:0005283">
    <property type="term" value="F:amino acid:sodium symporter activity"/>
    <property type="evidence" value="ECO:0007669"/>
    <property type="project" value="InterPro"/>
</dbReference>
<sequence>MIANIIDTLNNYLYSYILVIVLLGVGIIFTLKTKFIQFHWKEMSAAFSNSLTGNSKSKKISSFEAFAVTTASRVGTGNLAGVALAIIVGGPGAIFWMWITALLGGSLAFIESTLAQIFKVHDKDNTHFRGGPAYYMQQGLHSKTMGLIFSILLLMVFGIAFNSVQANTIALAFENSFHIPTIVSAFILSILSAAFIFGGLPRIAKASALIVPVMAILYLILCLIVIFINLDKIGNVFLVIFQNAFGLKEFGTGTLIGTIVTGVKRGLFSNEAGMGSAPNAAAAADTSHPVKQGLIQACGVFFDTIIICSATAFLILFSGVDISNASSGIALTQNALTIYFGNMGNIFLSVCIFLLAFSSILGNYFYAQNTMLLISHNKIVLFSFKILVIVPVFAGSVAQFNLVWNIADLFMGLMALLNIYAIVKLFPFVQETLLDYQAQSRQGKDPAFNKVHVKGLEDVECWD</sequence>
<dbReference type="EMBL" id="FOKY01000022">
    <property type="protein sequence ID" value="SFB92459.1"/>
    <property type="molecule type" value="Genomic_DNA"/>
</dbReference>
<protein>
    <submittedName>
        <fullName evidence="10">Alanine or glycine:cation symporter, AGCS family</fullName>
    </submittedName>
</protein>
<evidence type="ECO:0000256" key="8">
    <source>
        <dbReference type="ARBA" id="ARBA00023136"/>
    </source>
</evidence>
<evidence type="ECO:0000256" key="9">
    <source>
        <dbReference type="RuleBase" id="RU363064"/>
    </source>
</evidence>
<dbReference type="RefSeq" id="WP_092319921.1">
    <property type="nucleotide sequence ID" value="NZ_FOKY01000022.1"/>
</dbReference>
<feature type="transmembrane region" description="Helical" evidence="9">
    <location>
        <begin position="379"/>
        <end position="398"/>
    </location>
</feature>
<dbReference type="Proteomes" id="UP000240042">
    <property type="component" value="Unassembled WGS sequence"/>
</dbReference>
<evidence type="ECO:0000256" key="4">
    <source>
        <dbReference type="ARBA" id="ARBA00022475"/>
    </source>
</evidence>
<evidence type="ECO:0000256" key="5">
    <source>
        <dbReference type="ARBA" id="ARBA00022692"/>
    </source>
</evidence>
<accession>A0A1I1EZ32</accession>
<keyword evidence="11" id="KW-1185">Reference proteome</keyword>
<dbReference type="PROSITE" id="PS00873">
    <property type="entry name" value="NA_ALANINE_SYMP"/>
    <property type="match status" value="1"/>
</dbReference>
<evidence type="ECO:0000256" key="1">
    <source>
        <dbReference type="ARBA" id="ARBA00004651"/>
    </source>
</evidence>
<dbReference type="OrthoDB" id="9804874at2"/>
<feature type="transmembrane region" description="Helical" evidence="9">
    <location>
        <begin position="93"/>
        <end position="110"/>
    </location>
</feature>
<dbReference type="GO" id="GO:0005886">
    <property type="term" value="C:plasma membrane"/>
    <property type="evidence" value="ECO:0007669"/>
    <property type="project" value="UniProtKB-SubCell"/>
</dbReference>
<keyword evidence="5 9" id="KW-0812">Transmembrane</keyword>
<keyword evidence="8 9" id="KW-0472">Membrane</keyword>